<dbReference type="EMBL" id="CP116942">
    <property type="protein sequence ID" value="WCO65073.1"/>
    <property type="molecule type" value="Genomic_DNA"/>
</dbReference>
<accession>A0AAE9Y694</accession>
<feature type="transmembrane region" description="Helical" evidence="8">
    <location>
        <begin position="385"/>
        <end position="403"/>
    </location>
</feature>
<feature type="transmembrane region" description="Helical" evidence="8">
    <location>
        <begin position="236"/>
        <end position="255"/>
    </location>
</feature>
<reference evidence="9" key="1">
    <citation type="submission" date="2023-01" db="EMBL/GenBank/DDBJ databases">
        <title>The diversity of Class Acidimicrobiia in South China Sea sediment environments and the proposal of Iamia marina sp. nov., a novel species of the genus Iamia.</title>
        <authorList>
            <person name="He Y."/>
            <person name="Tian X."/>
        </authorList>
    </citation>
    <scope>NUCLEOTIDE SEQUENCE</scope>
    <source>
        <strain evidence="9">DSM 19957</strain>
    </source>
</reference>
<dbReference type="InterPro" id="IPR050297">
    <property type="entry name" value="LipidA_mod_glycosyltrf_83"/>
</dbReference>
<evidence type="ECO:0000256" key="7">
    <source>
        <dbReference type="ARBA" id="ARBA00023136"/>
    </source>
</evidence>
<comment type="subcellular location">
    <subcellularLocation>
        <location evidence="1">Cell membrane</location>
        <topology evidence="1">Multi-pass membrane protein</topology>
    </subcellularLocation>
</comment>
<keyword evidence="6 8" id="KW-1133">Transmembrane helix</keyword>
<feature type="transmembrane region" description="Helical" evidence="8">
    <location>
        <begin position="332"/>
        <end position="352"/>
    </location>
</feature>
<feature type="transmembrane region" description="Helical" evidence="8">
    <location>
        <begin position="166"/>
        <end position="182"/>
    </location>
</feature>
<keyword evidence="7 8" id="KW-0472">Membrane</keyword>
<feature type="transmembrane region" description="Helical" evidence="8">
    <location>
        <begin position="202"/>
        <end position="224"/>
    </location>
</feature>
<evidence type="ECO:0000256" key="1">
    <source>
        <dbReference type="ARBA" id="ARBA00004651"/>
    </source>
</evidence>
<organism evidence="9 10">
    <name type="scientific">Iamia majanohamensis</name>
    <dbReference type="NCBI Taxonomy" id="467976"/>
    <lineage>
        <taxon>Bacteria</taxon>
        <taxon>Bacillati</taxon>
        <taxon>Actinomycetota</taxon>
        <taxon>Acidimicrobiia</taxon>
        <taxon>Acidimicrobiales</taxon>
        <taxon>Iamiaceae</taxon>
        <taxon>Iamia</taxon>
    </lineage>
</organism>
<feature type="transmembrane region" description="Helical" evidence="8">
    <location>
        <begin position="358"/>
        <end position="378"/>
    </location>
</feature>
<feature type="transmembrane region" description="Helical" evidence="8">
    <location>
        <begin position="40"/>
        <end position="59"/>
    </location>
</feature>
<dbReference type="GO" id="GO:0009103">
    <property type="term" value="P:lipopolysaccharide biosynthetic process"/>
    <property type="evidence" value="ECO:0007669"/>
    <property type="project" value="UniProtKB-ARBA"/>
</dbReference>
<sequence length="548" mass="57819">MTDAATDDADLADDVADPGHRWEPWPVVPVPPLRPRWGRALDLVGLAVVALAGVALRIVQRSPLWLDEALSANIAALPLGDIPDQLRQDGHPPLYYVVLHVWQDVVGDGDTAVRLLSALLGLALLPLAWDAAGRIGGRRAAWAAVLLVTLNPFVLRYATEARMYELVMVLALAGWLVADHAFRRPDLPRLAGLALITATLLWTHYWGMWLCAAAGVGLLVRAGLAHRRGQPVRRTASLRVAGALVAGGVLFLPWVPTLLYQSTHTGTPWAEPAVPTEIAAVSLVDLGGGPAGESIMLAVGLALLLALGLFAAPGTGTRIELDLRTRPEVRRLALLVLGTLVVATAASWVGGAAYATRYFAVVAPLVLVLAGVGAARIGGAASFRIALAVVLLLGTVAAVRTAVSRPRTQAREVADAIEEAQATTGPGALVLICPDQLGPALSRELPDDVEAATYPRFESPRLVDWVDYEERLAGASPEAFAAEALERAGDRPIWLVWSGTYSTHEGTCEAVANALQGARPEGTAVVLADSNAYEQENAYLYPAPAPAG</sequence>
<proteinExistence type="predicted"/>
<dbReference type="GO" id="GO:0016763">
    <property type="term" value="F:pentosyltransferase activity"/>
    <property type="evidence" value="ECO:0007669"/>
    <property type="project" value="TreeGrafter"/>
</dbReference>
<protein>
    <submittedName>
        <fullName evidence="9">Glycosyltransferase family 39 protein</fullName>
        <ecNumber evidence="9">2.4.-.-</ecNumber>
    </submittedName>
</protein>
<evidence type="ECO:0000313" key="10">
    <source>
        <dbReference type="Proteomes" id="UP001216390"/>
    </source>
</evidence>
<keyword evidence="5 8" id="KW-0812">Transmembrane</keyword>
<evidence type="ECO:0000313" key="9">
    <source>
        <dbReference type="EMBL" id="WCO65073.1"/>
    </source>
</evidence>
<keyword evidence="10" id="KW-1185">Reference proteome</keyword>
<dbReference type="PANTHER" id="PTHR33908:SF11">
    <property type="entry name" value="MEMBRANE PROTEIN"/>
    <property type="match status" value="1"/>
</dbReference>
<dbReference type="PANTHER" id="PTHR33908">
    <property type="entry name" value="MANNOSYLTRANSFERASE YKCB-RELATED"/>
    <property type="match status" value="1"/>
</dbReference>
<evidence type="ECO:0000256" key="3">
    <source>
        <dbReference type="ARBA" id="ARBA00022676"/>
    </source>
</evidence>
<keyword evidence="4 9" id="KW-0808">Transferase</keyword>
<dbReference type="Proteomes" id="UP001216390">
    <property type="component" value="Chromosome"/>
</dbReference>
<evidence type="ECO:0000256" key="8">
    <source>
        <dbReference type="SAM" id="Phobius"/>
    </source>
</evidence>
<keyword evidence="3 9" id="KW-0328">Glycosyltransferase</keyword>
<evidence type="ECO:0000256" key="5">
    <source>
        <dbReference type="ARBA" id="ARBA00022692"/>
    </source>
</evidence>
<gene>
    <name evidence="9" type="ORF">PO878_11245</name>
</gene>
<dbReference type="KEGG" id="ima:PO878_11245"/>
<dbReference type="AlphaFoldDB" id="A0AAE9Y694"/>
<dbReference type="EC" id="2.4.-.-" evidence="9"/>
<feature type="transmembrane region" description="Helical" evidence="8">
    <location>
        <begin position="294"/>
        <end position="312"/>
    </location>
</feature>
<dbReference type="GO" id="GO:0005886">
    <property type="term" value="C:plasma membrane"/>
    <property type="evidence" value="ECO:0007669"/>
    <property type="project" value="UniProtKB-SubCell"/>
</dbReference>
<evidence type="ECO:0000256" key="4">
    <source>
        <dbReference type="ARBA" id="ARBA00022679"/>
    </source>
</evidence>
<dbReference type="RefSeq" id="WP_272734598.1">
    <property type="nucleotide sequence ID" value="NZ_CP116942.1"/>
</dbReference>
<name>A0AAE9Y694_9ACTN</name>
<keyword evidence="2" id="KW-1003">Cell membrane</keyword>
<evidence type="ECO:0000256" key="2">
    <source>
        <dbReference type="ARBA" id="ARBA00022475"/>
    </source>
</evidence>
<evidence type="ECO:0000256" key="6">
    <source>
        <dbReference type="ARBA" id="ARBA00022989"/>
    </source>
</evidence>